<sequence>MVHKSEHERGKKQNAAQKQPNMEKSHQKEISSDEDIPTVSREQAIEEIREAAKKSGYAKQVQDESRKHKNDK</sequence>
<protein>
    <submittedName>
        <fullName evidence="2">Uncharacterized protein</fullName>
    </submittedName>
</protein>
<accession>A0A8J3HXY5</accession>
<feature type="compositionally biased region" description="Basic and acidic residues" evidence="1">
    <location>
        <begin position="43"/>
        <end position="53"/>
    </location>
</feature>
<evidence type="ECO:0000256" key="1">
    <source>
        <dbReference type="SAM" id="MobiDB-lite"/>
    </source>
</evidence>
<feature type="compositionally biased region" description="Basic and acidic residues" evidence="1">
    <location>
        <begin position="21"/>
        <end position="31"/>
    </location>
</feature>
<feature type="region of interest" description="Disordered" evidence="1">
    <location>
        <begin position="1"/>
        <end position="72"/>
    </location>
</feature>
<feature type="compositionally biased region" description="Basic and acidic residues" evidence="1">
    <location>
        <begin position="61"/>
        <end position="72"/>
    </location>
</feature>
<dbReference type="RefSeq" id="WP_220192101.1">
    <property type="nucleotide sequence ID" value="NZ_BNJF01000001.1"/>
</dbReference>
<name>A0A8J3HXY5_9CHLR</name>
<organism evidence="2 3">
    <name type="scientific">Ktedonospora formicarum</name>
    <dbReference type="NCBI Taxonomy" id="2778364"/>
    <lineage>
        <taxon>Bacteria</taxon>
        <taxon>Bacillati</taxon>
        <taxon>Chloroflexota</taxon>
        <taxon>Ktedonobacteria</taxon>
        <taxon>Ktedonobacterales</taxon>
        <taxon>Ktedonobacteraceae</taxon>
        <taxon>Ktedonospora</taxon>
    </lineage>
</organism>
<feature type="compositionally biased region" description="Basic and acidic residues" evidence="1">
    <location>
        <begin position="1"/>
        <end position="11"/>
    </location>
</feature>
<reference evidence="2" key="1">
    <citation type="submission" date="2020-10" db="EMBL/GenBank/DDBJ databases">
        <title>Taxonomic study of unclassified bacteria belonging to the class Ktedonobacteria.</title>
        <authorList>
            <person name="Yabe S."/>
            <person name="Wang C.M."/>
            <person name="Zheng Y."/>
            <person name="Sakai Y."/>
            <person name="Cavaletti L."/>
            <person name="Monciardini P."/>
            <person name="Donadio S."/>
        </authorList>
    </citation>
    <scope>NUCLEOTIDE SEQUENCE</scope>
    <source>
        <strain evidence="2">SOSP1-1</strain>
    </source>
</reference>
<dbReference type="AlphaFoldDB" id="A0A8J3HXY5"/>
<gene>
    <name evidence="2" type="ORF">KSX_07360</name>
</gene>
<dbReference type="Proteomes" id="UP000612362">
    <property type="component" value="Unassembled WGS sequence"/>
</dbReference>
<keyword evidence="3" id="KW-1185">Reference proteome</keyword>
<proteinExistence type="predicted"/>
<evidence type="ECO:0000313" key="2">
    <source>
        <dbReference type="EMBL" id="GHO42573.1"/>
    </source>
</evidence>
<evidence type="ECO:0000313" key="3">
    <source>
        <dbReference type="Proteomes" id="UP000612362"/>
    </source>
</evidence>
<comment type="caution">
    <text evidence="2">The sequence shown here is derived from an EMBL/GenBank/DDBJ whole genome shotgun (WGS) entry which is preliminary data.</text>
</comment>
<dbReference type="EMBL" id="BNJF01000001">
    <property type="protein sequence ID" value="GHO42573.1"/>
    <property type="molecule type" value="Genomic_DNA"/>
</dbReference>